<evidence type="ECO:0000256" key="1">
    <source>
        <dbReference type="SAM" id="Phobius"/>
    </source>
</evidence>
<keyword evidence="1" id="KW-1133">Transmembrane helix</keyword>
<dbReference type="AlphaFoldDB" id="A0B864"/>
<proteinExistence type="predicted"/>
<dbReference type="EMBL" id="CP000477">
    <property type="protein sequence ID" value="ABK14888.1"/>
    <property type="molecule type" value="Genomic_DNA"/>
</dbReference>
<name>A0B864_METTP</name>
<keyword evidence="1" id="KW-0812">Transmembrane</keyword>
<evidence type="ECO:0008006" key="4">
    <source>
        <dbReference type="Google" id="ProtNLM"/>
    </source>
</evidence>
<gene>
    <name evidence="2" type="ordered locus">Mthe_1105</name>
</gene>
<dbReference type="HOGENOM" id="CLU_825410_0_0_2"/>
<dbReference type="Proteomes" id="UP000000674">
    <property type="component" value="Chromosome"/>
</dbReference>
<dbReference type="RefSeq" id="WP_011696281.1">
    <property type="nucleotide sequence ID" value="NC_008553.1"/>
</dbReference>
<feature type="transmembrane region" description="Helical" evidence="1">
    <location>
        <begin position="284"/>
        <end position="304"/>
    </location>
</feature>
<dbReference type="PANTHER" id="PTHR35902:SF3">
    <property type="entry name" value="NPCBM-ASSOCIATED, NEW3 DOMAIN OF ALPHA-GALACTOSIDASE"/>
    <property type="match status" value="1"/>
</dbReference>
<reference evidence="2 3" key="1">
    <citation type="submission" date="2006-10" db="EMBL/GenBank/DDBJ databases">
        <title>Complete sequence of Methanosaeta thermophila PT.</title>
        <authorList>
            <consortium name="US DOE Joint Genome Institute"/>
            <person name="Copeland A."/>
            <person name="Lucas S."/>
            <person name="Lapidus A."/>
            <person name="Barry K."/>
            <person name="Detter J.C."/>
            <person name="Glavina del Rio T."/>
            <person name="Hammon N."/>
            <person name="Israni S."/>
            <person name="Pitluck S."/>
            <person name="Chain P."/>
            <person name="Malfatti S."/>
            <person name="Shin M."/>
            <person name="Vergez L."/>
            <person name="Schmutz J."/>
            <person name="Larimer F."/>
            <person name="Land M."/>
            <person name="Hauser L."/>
            <person name="Kyrpides N."/>
            <person name="Kim E."/>
            <person name="Smith K.S."/>
            <person name="Ingram-Smith C."/>
            <person name="Richardson P."/>
        </authorList>
    </citation>
    <scope>NUCLEOTIDE SEQUENCE [LARGE SCALE GENOMIC DNA]</scope>
    <source>
        <strain evidence="3">DSM 6194 / JCM 14653 / NBRC 101360 / PT</strain>
    </source>
</reference>
<organism evidence="2 3">
    <name type="scientific">Methanothrix thermoacetophila (strain DSM 6194 / JCM 14653 / NBRC 101360 / PT)</name>
    <name type="common">Methanosaeta thermophila</name>
    <dbReference type="NCBI Taxonomy" id="349307"/>
    <lineage>
        <taxon>Archaea</taxon>
        <taxon>Methanobacteriati</taxon>
        <taxon>Methanobacteriota</taxon>
        <taxon>Stenosarchaea group</taxon>
        <taxon>Methanomicrobia</taxon>
        <taxon>Methanotrichales</taxon>
        <taxon>Methanotrichaceae</taxon>
        <taxon>Methanothrix</taxon>
    </lineage>
</organism>
<dbReference type="KEGG" id="mtp:Mthe_1105"/>
<keyword evidence="3" id="KW-1185">Reference proteome</keyword>
<evidence type="ECO:0000313" key="3">
    <source>
        <dbReference type="Proteomes" id="UP000000674"/>
    </source>
</evidence>
<keyword evidence="1" id="KW-0472">Membrane</keyword>
<dbReference type="PANTHER" id="PTHR35902">
    <property type="entry name" value="S-LAYER DOMAIN-LIKE PROTEIN-RELATED"/>
    <property type="match status" value="1"/>
</dbReference>
<dbReference type="STRING" id="349307.Mthe_1105"/>
<evidence type="ECO:0000313" key="2">
    <source>
        <dbReference type="EMBL" id="ABK14888.1"/>
    </source>
</evidence>
<dbReference type="GeneID" id="4463137"/>
<accession>A0B864</accession>
<protein>
    <recommendedName>
        <fullName evidence="4">S-layer domain-like protein</fullName>
    </recommendedName>
</protein>
<sequence length="323" mass="35362">MLRFILLALVLIQCVTCQEFMLFADDSYKAAGSPDIQISAVNPFIDAGKPAILRLIVANDGRLNALIPTGFSGSEDPEKEMGEEMKAADALNVVVEVSSDGALRPAIQRRSVPLLQAGSHAVLEFPVAVDFNASSCVLNVNVTYEHQMDAKISKGTPVQLYVPGNASRQIPLEVRRSDRITVLHTDGVLQAGSNRSLGIVIKNQSPWLLRNCTLRLIASSPIQSSQPVWVGELMPGEPVLIWVRSDVEMNASIDQYWLSCVVNHDDGVERLTFPVSVSRGRSPITWIAAAALLSLIIIAAQYLMRTGGIRRRSGLRAARRRRR</sequence>